<evidence type="ECO:0000259" key="2">
    <source>
        <dbReference type="Pfam" id="PF01494"/>
    </source>
</evidence>
<dbReference type="PANTHER" id="PTHR43747:SF5">
    <property type="entry name" value="FAD-BINDING DOMAIN-CONTAINING PROTEIN"/>
    <property type="match status" value="1"/>
</dbReference>
<dbReference type="PANTHER" id="PTHR43747">
    <property type="entry name" value="FAD-BINDING PROTEIN"/>
    <property type="match status" value="1"/>
</dbReference>
<keyword evidence="1" id="KW-0560">Oxidoreductase</keyword>
<dbReference type="Gene3D" id="3.50.50.60">
    <property type="entry name" value="FAD/NAD(P)-binding domain"/>
    <property type="match status" value="1"/>
</dbReference>
<dbReference type="EMBL" id="QUZT01000030">
    <property type="protein sequence ID" value="TFY92913.1"/>
    <property type="molecule type" value="Genomic_DNA"/>
</dbReference>
<dbReference type="Proteomes" id="UP000297734">
    <property type="component" value="Unassembled WGS sequence"/>
</dbReference>
<dbReference type="InterPro" id="IPR050816">
    <property type="entry name" value="Flavin-dep_Halogenase_NPB"/>
</dbReference>
<dbReference type="GO" id="GO:0016491">
    <property type="term" value="F:oxidoreductase activity"/>
    <property type="evidence" value="ECO:0007669"/>
    <property type="project" value="UniProtKB-KW"/>
</dbReference>
<evidence type="ECO:0000313" key="3">
    <source>
        <dbReference type="EMBL" id="TFY92913.1"/>
    </source>
</evidence>
<dbReference type="InterPro" id="IPR002938">
    <property type="entry name" value="FAD-bd"/>
</dbReference>
<organism evidence="3 4">
    <name type="scientific">Pseudomonas nabeulensis</name>
    <dbReference type="NCBI Taxonomy" id="2293833"/>
    <lineage>
        <taxon>Bacteria</taxon>
        <taxon>Pseudomonadati</taxon>
        <taxon>Pseudomonadota</taxon>
        <taxon>Gammaproteobacteria</taxon>
        <taxon>Pseudomonadales</taxon>
        <taxon>Pseudomonadaceae</taxon>
        <taxon>Pseudomonas</taxon>
    </lineage>
</organism>
<sequence>MNRFDVIVVGAGPAGCATAIYGAQRGLRIALLETSRFPRHRPGETLHPGVEPLLQQLGVSALTNSQECLRHAGHWVHWDGPPRFQSFGQDGWRGFQINRATLDEHLLKAANHAGVEVFHPRRLHQVLFEHRRAQGVLADATPWKAHYVVDATGRNGWMQRQLGTPWLRFSPKLIARYGYCRDERLAHDRLGLFAHAQGWHWIARINRSCLHWTQLYFVEGTRHASCPRELDQLAAIGPIRGADVSWRCCHKTAGPGYFLVGDAAATLDPCASHGVIKALISGMQAASAIIDCLSGQVDEATVQAAYQAWVQTTFERDVVALRDFYHTHPYPPNWL</sequence>
<dbReference type="Pfam" id="PF01494">
    <property type="entry name" value="FAD_binding_3"/>
    <property type="match status" value="1"/>
</dbReference>
<dbReference type="SUPFAM" id="SSF51905">
    <property type="entry name" value="FAD/NAD(P)-binding domain"/>
    <property type="match status" value="1"/>
</dbReference>
<keyword evidence="4" id="KW-1185">Reference proteome</keyword>
<dbReference type="GO" id="GO:0071949">
    <property type="term" value="F:FAD binding"/>
    <property type="evidence" value="ECO:0007669"/>
    <property type="project" value="InterPro"/>
</dbReference>
<evidence type="ECO:0000313" key="4">
    <source>
        <dbReference type="Proteomes" id="UP000297734"/>
    </source>
</evidence>
<name>A0A4Z0B2U5_9PSED</name>
<accession>A0A4Z0B2U5</accession>
<reference evidence="3 4" key="1">
    <citation type="journal article" date="2019" name="Syst. Appl. Microbiol.">
        <title>New species of pathogenic Pseudomonas isolated from citrus in Tunisia: Proposal of Pseudomonas kairouanensis sp. nov. and Pseudomonas nabeulensis sp. nov.</title>
        <authorList>
            <person name="Oueslati M."/>
            <person name="Mulet M."/>
            <person name="Gomila M."/>
            <person name="Berge O."/>
            <person name="Hajlaoui M.R."/>
            <person name="Lalucat J."/>
            <person name="Sadfi-Zouaoui N."/>
            <person name="Garcia-Valdes E."/>
        </authorList>
    </citation>
    <scope>NUCLEOTIDE SEQUENCE [LARGE SCALE GENOMIC DNA]</scope>
    <source>
        <strain evidence="3 4">E10B</strain>
    </source>
</reference>
<feature type="domain" description="FAD-binding" evidence="2">
    <location>
        <begin position="4"/>
        <end position="165"/>
    </location>
</feature>
<dbReference type="Gene3D" id="3.30.9.100">
    <property type="match status" value="1"/>
</dbReference>
<dbReference type="PRINTS" id="PR00420">
    <property type="entry name" value="RNGMNOXGNASE"/>
</dbReference>
<dbReference type="AlphaFoldDB" id="A0A4Z0B2U5"/>
<proteinExistence type="predicted"/>
<protein>
    <submittedName>
        <fullName evidence="3">NAD(P)/FAD-dependent oxidoreductase</fullName>
    </submittedName>
</protein>
<dbReference type="RefSeq" id="WP_135309279.1">
    <property type="nucleotide sequence ID" value="NZ_QUZT01000030.1"/>
</dbReference>
<evidence type="ECO:0000256" key="1">
    <source>
        <dbReference type="ARBA" id="ARBA00023002"/>
    </source>
</evidence>
<comment type="caution">
    <text evidence="3">The sequence shown here is derived from an EMBL/GenBank/DDBJ whole genome shotgun (WGS) entry which is preliminary data.</text>
</comment>
<dbReference type="InterPro" id="IPR036188">
    <property type="entry name" value="FAD/NAD-bd_sf"/>
</dbReference>
<dbReference type="OrthoDB" id="9785276at2"/>
<gene>
    <name evidence="3" type="ORF">DYL61_16970</name>
</gene>